<name>A0AB36QZD3_9HYPH</name>
<protein>
    <recommendedName>
        <fullName evidence="4">Helix-turn-helix domain-containing protein</fullName>
    </recommendedName>
</protein>
<evidence type="ECO:0000313" key="3">
    <source>
        <dbReference type="Proteomes" id="UP000216215"/>
    </source>
</evidence>
<gene>
    <name evidence="2" type="ORF">CIT25_35045</name>
</gene>
<accession>A0AB36QZD3</accession>
<dbReference type="Proteomes" id="UP000216215">
    <property type="component" value="Unassembled WGS sequence"/>
</dbReference>
<evidence type="ECO:0008006" key="4">
    <source>
        <dbReference type="Google" id="ProtNLM"/>
    </source>
</evidence>
<evidence type="ECO:0000313" key="2">
    <source>
        <dbReference type="EMBL" id="PAP97805.1"/>
    </source>
</evidence>
<feature type="region of interest" description="Disordered" evidence="1">
    <location>
        <begin position="35"/>
        <end position="75"/>
    </location>
</feature>
<comment type="caution">
    <text evidence="2">The sequence shown here is derived from an EMBL/GenBank/DDBJ whole genome shotgun (WGS) entry which is preliminary data.</text>
</comment>
<dbReference type="Pfam" id="PF07120">
    <property type="entry name" value="DUF1376"/>
    <property type="match status" value="1"/>
</dbReference>
<sequence>MGAWRCAYDRSCQGSGNFRPIRLRPSGRAIIRRAHNRNGQSLAGRDQRGVGRRNRKIAKDGSRSKRGAIAQASGGQCMSARRSAPPWLRFFVADSIAWTRDLKAAESGILINLIAHMHQRGEPIAEDHPRLARLCGCSARTLSRTIGIFLEDGRIIRSNDGGLWSDLVQSEIDHRKNVSDVRSKNAGHRWGKTEQNQTAFDANAHQSSESREVEEKRSDFASLVASVGATGGDRSAGPSALPPSGRKPPFVSSDLEIDDDLAIEKRRAG</sequence>
<dbReference type="EMBL" id="NPKI01000051">
    <property type="protein sequence ID" value="PAP97805.1"/>
    <property type="molecule type" value="Genomic_DNA"/>
</dbReference>
<dbReference type="InterPro" id="IPR010781">
    <property type="entry name" value="DUF1376"/>
</dbReference>
<reference evidence="3" key="1">
    <citation type="submission" date="2017-08" db="EMBL/GenBank/DDBJ databases">
        <title>Mesorhizobium wenxinae sp. nov., a novel rhizobial species isolated from root nodules of chickpea (Cicer arietinum L.).</title>
        <authorList>
            <person name="Zhang J."/>
        </authorList>
    </citation>
    <scope>NUCLEOTIDE SEQUENCE [LARGE SCALE GENOMIC DNA]</scope>
    <source>
        <strain evidence="3">USDA 3392</strain>
    </source>
</reference>
<keyword evidence="3" id="KW-1185">Reference proteome</keyword>
<evidence type="ECO:0000256" key="1">
    <source>
        <dbReference type="SAM" id="MobiDB-lite"/>
    </source>
</evidence>
<organism evidence="2 3">
    <name type="scientific">Mesorhizobium mediterraneum</name>
    <dbReference type="NCBI Taxonomy" id="43617"/>
    <lineage>
        <taxon>Bacteria</taxon>
        <taxon>Pseudomonadati</taxon>
        <taxon>Pseudomonadota</taxon>
        <taxon>Alphaproteobacteria</taxon>
        <taxon>Hyphomicrobiales</taxon>
        <taxon>Phyllobacteriaceae</taxon>
        <taxon>Mesorhizobium</taxon>
    </lineage>
</organism>
<proteinExistence type="predicted"/>
<dbReference type="AlphaFoldDB" id="A0AB36QZD3"/>
<feature type="region of interest" description="Disordered" evidence="1">
    <location>
        <begin position="225"/>
        <end position="258"/>
    </location>
</feature>